<dbReference type="GO" id="GO:0009306">
    <property type="term" value="P:protein secretion"/>
    <property type="evidence" value="ECO:0007669"/>
    <property type="project" value="InterPro"/>
</dbReference>
<gene>
    <name evidence="6" type="ORF">ENJ15_06100</name>
</gene>
<dbReference type="Proteomes" id="UP000885771">
    <property type="component" value="Unassembled WGS sequence"/>
</dbReference>
<evidence type="ECO:0000256" key="1">
    <source>
        <dbReference type="ARBA" id="ARBA00004167"/>
    </source>
</evidence>
<evidence type="ECO:0000256" key="2">
    <source>
        <dbReference type="ARBA" id="ARBA00022692"/>
    </source>
</evidence>
<comment type="caution">
    <text evidence="6">The sequence shown here is derived from an EMBL/GenBank/DDBJ whole genome shotgun (WGS) entry which is preliminary data.</text>
</comment>
<evidence type="ECO:0000256" key="3">
    <source>
        <dbReference type="ARBA" id="ARBA00022989"/>
    </source>
</evidence>
<feature type="domain" description="Translocation and assembly module TamB C-terminal" evidence="5">
    <location>
        <begin position="1093"/>
        <end position="1349"/>
    </location>
</feature>
<dbReference type="InterPro" id="IPR007452">
    <property type="entry name" value="TamB_C"/>
</dbReference>
<dbReference type="EMBL" id="DRLI01000235">
    <property type="protein sequence ID" value="HHM02567.1"/>
    <property type="molecule type" value="Genomic_DNA"/>
</dbReference>
<evidence type="ECO:0000313" key="6">
    <source>
        <dbReference type="EMBL" id="HHM02567.1"/>
    </source>
</evidence>
<evidence type="ECO:0000256" key="4">
    <source>
        <dbReference type="ARBA" id="ARBA00023136"/>
    </source>
</evidence>
<sequence length="1377" mass="155424">MKRIFIIIAITITFLGILISASPFILHLTGLDEPLKKRLLEKVFPDEENAVLELDDFTIGINGISIDQISYISEDGSLELLIDAIEINLDVINLFRHKAGLNNLISRIHIDKPRLILHYRHQEEEGAKPISAGTRIPAEKIEYLLKQTPDILVHSGKVILAGSDGSYFSIAQNLDGALTVEDSLITLSGGVLSSQEKNFNMRAHYNLRDANFRAEVEIKDYVVNNNIAARFSREFTDAFNLHNGRIAGKLKARGQFASLDSLVLNGQLHLEDISGDLSGTAFDSLSCLVNVRNNSLAIDEGRLSFQNTPVSFSAGIKNIFHPVIAGRIYNEAIRIRNIPAFSTLPWDSGYVSLRAQYRFDRELTVKGLVLAPDFLFAGSRFSNLKINWDYAGKQLRLEDLRLNSIFGAFSGRGRYDLPTQALSMELDAKNYSQQHLVFDKLSNAGHDMGLRLNVNFKNGYVNGRWHYALVRTDTLWSTFGAIKGNGKNLKISTRYSSDKDFKFDALVSDYLSDPKISYMDISDFPFHRMTSDPLVHSLRKKIRTTAHLSGTINDLRGALLFRKKNRPDTLFSATTHILNLTGEKHSLKGEISVGQLIGEYSVDISRSFLGSYFNFENTLKGDFFIDLNQPSTLSGNIKLNHFKLYKLAGLKPGDDYKTQAYLDGKVNISGSLKEPRLDGYISGDRFVFNDQGYFKPELKIRVNRTRLAVDTLNIFQNNRPILTGRATWHFLNDQISGYAGGDNIDLATIFKAMGLSGEVLTGDAAYNFSLKGTSRRPFMQAGINVNNGMLNNIAFDRLTLKVDDRLDSTGTFLNPDAHILEIEDFSLVKSGRYHLYGVGTLPLSANREMDIALKFDGDIFHYLNHWVPFFRDGASFSDINAKLRGRRNDLKLVAADITIDRGELWLADVARHVQDISTHIVLEEGSGKVDIKHFTAFVDDEYLKIHTVRDLPVVDGRKLKHWNFKGLGLDFGILAMETSGEGVNIHLPGLMYANETGHIHLQGRSGQPYFYFAGPIRHPTVFGEVVLNNSQVTFPFVVSGKPGKRKSPVQEFLANMEWDILVRAGKDVSYRRDIPAYIDNVRAELTVDEGSPGLDFTGIIKKGTFRPQGSLVSSRGRLEYLDLNFKVDRFNISFNRNEQMPEVSGRAWTTIRDSVGAIPKTIYLQLYAVDPKTGNERRQGNWEDFKFKLVSADPTIGETQEQVMAYLGYSAENIRQKATTVGGAITERYLIRPLLRPLEKALENNLGIDLVRFNSNIARNLFYSSVGRQVGGNKNSIINPFYSGNSYLYLMSSSEVTLGKYLSENLYLSYTGQLVSVYDNTETGFDFNHSIGLEYRFFRNMLIEFEWDRELMSYYNFANQRQYLEDFKIRFRHSFTF</sequence>
<keyword evidence="3" id="KW-1133">Transmembrane helix</keyword>
<organism evidence="6">
    <name type="scientific">Caldithrix abyssi</name>
    <dbReference type="NCBI Taxonomy" id="187145"/>
    <lineage>
        <taxon>Bacteria</taxon>
        <taxon>Pseudomonadati</taxon>
        <taxon>Calditrichota</taxon>
        <taxon>Calditrichia</taxon>
        <taxon>Calditrichales</taxon>
        <taxon>Calditrichaceae</taxon>
        <taxon>Caldithrix</taxon>
    </lineage>
</organism>
<dbReference type="Pfam" id="PF04357">
    <property type="entry name" value="TamB"/>
    <property type="match status" value="1"/>
</dbReference>
<accession>A0A7V5RQF2</accession>
<keyword evidence="4" id="KW-0472">Membrane</keyword>
<proteinExistence type="predicted"/>
<name>A0A7V5RQF2_CALAY</name>
<protein>
    <recommendedName>
        <fullName evidence="5">Translocation and assembly module TamB C-terminal domain-containing protein</fullName>
    </recommendedName>
</protein>
<comment type="subcellular location">
    <subcellularLocation>
        <location evidence="1">Membrane</location>
        <topology evidence="1">Single-pass membrane protein</topology>
    </subcellularLocation>
</comment>
<evidence type="ECO:0000259" key="5">
    <source>
        <dbReference type="Pfam" id="PF04357"/>
    </source>
</evidence>
<reference evidence="6" key="1">
    <citation type="journal article" date="2020" name="mSystems">
        <title>Genome- and Community-Level Interaction Insights into Carbon Utilization and Element Cycling Functions of Hydrothermarchaeota in Hydrothermal Sediment.</title>
        <authorList>
            <person name="Zhou Z."/>
            <person name="Liu Y."/>
            <person name="Xu W."/>
            <person name="Pan J."/>
            <person name="Luo Z.H."/>
            <person name="Li M."/>
        </authorList>
    </citation>
    <scope>NUCLEOTIDE SEQUENCE [LARGE SCALE GENOMIC DNA]</scope>
    <source>
        <strain evidence="6">HyVt-460</strain>
    </source>
</reference>
<keyword evidence="2" id="KW-0812">Transmembrane</keyword>
<dbReference type="GO" id="GO:0005886">
    <property type="term" value="C:plasma membrane"/>
    <property type="evidence" value="ECO:0007669"/>
    <property type="project" value="InterPro"/>
</dbReference>